<dbReference type="Proteomes" id="UP000029518">
    <property type="component" value="Chromosome"/>
</dbReference>
<dbReference type="RefSeq" id="WP_042211593.1">
    <property type="nucleotide sequence ID" value="NZ_CP009285.1"/>
</dbReference>
<dbReference type="GO" id="GO:0030246">
    <property type="term" value="F:carbohydrate binding"/>
    <property type="evidence" value="ECO:0007669"/>
    <property type="project" value="InterPro"/>
</dbReference>
<evidence type="ECO:0000313" key="1">
    <source>
        <dbReference type="EMBL" id="AIQ57343.1"/>
    </source>
</evidence>
<organism evidence="1 2">
    <name type="scientific">Paenibacillus borealis</name>
    <dbReference type="NCBI Taxonomy" id="160799"/>
    <lineage>
        <taxon>Bacteria</taxon>
        <taxon>Bacillati</taxon>
        <taxon>Bacillota</taxon>
        <taxon>Bacilli</taxon>
        <taxon>Bacillales</taxon>
        <taxon>Paenibacillaceae</taxon>
        <taxon>Paenibacillus</taxon>
    </lineage>
</organism>
<dbReference type="Gene3D" id="2.70.98.10">
    <property type="match status" value="1"/>
</dbReference>
<gene>
    <name evidence="1" type="ORF">PBOR_10700</name>
</gene>
<name>A0A089LDY0_PAEBO</name>
<dbReference type="HOGENOM" id="CLU_064408_0_0_9"/>
<sequence>MAHILSNGILTVEIAEVGGYSGTRFDWSGFITGVTLEQGGHTFCVPESLVPGQGSGGIGLCNEFAISRAIGYEEAAAGEWFPKPGIGLLQKQSDEAYDFFRNYPLIPFTINEELSPHSVTFTVQPMECRGYSMKIVKTITLKDDRLDIAYEIENVGEKPLRIEEYIHNFVGINGAAVGGEYVLKLPGTLRIAAPESSYTDNLLSVTGNSLTWTAEPDRPFYCRLEGWENAGADHYWELVHKPSGAGIRESGDFPAERIILWGEQHVISPEVFIDITILPRHSKGWKRSYQFFAS</sequence>
<dbReference type="EMBL" id="CP009285">
    <property type="protein sequence ID" value="AIQ57343.1"/>
    <property type="molecule type" value="Genomic_DNA"/>
</dbReference>
<reference evidence="1" key="1">
    <citation type="submission" date="2014-08" db="EMBL/GenBank/DDBJ databases">
        <title>Comparative genomics of the Paenibacillus odorifer group.</title>
        <authorList>
            <person name="den Bakker H.C."/>
            <person name="Tsai Y.-C.Y.-C."/>
            <person name="Martin N."/>
            <person name="Korlach J."/>
            <person name="Wiedmann M."/>
        </authorList>
    </citation>
    <scope>NUCLEOTIDE SEQUENCE [LARGE SCALE GENOMIC DNA]</scope>
    <source>
        <strain evidence="1">DSM 13188</strain>
    </source>
</reference>
<dbReference type="SUPFAM" id="SSF74650">
    <property type="entry name" value="Galactose mutarotase-like"/>
    <property type="match status" value="1"/>
</dbReference>
<evidence type="ECO:0000313" key="2">
    <source>
        <dbReference type="Proteomes" id="UP000029518"/>
    </source>
</evidence>
<dbReference type="AlphaFoldDB" id="A0A089LDY0"/>
<dbReference type="InterPro" id="IPR011013">
    <property type="entry name" value="Gal_mutarotase_sf_dom"/>
</dbReference>
<accession>A0A089LDY0</accession>
<proteinExistence type="predicted"/>
<dbReference type="OrthoDB" id="5621785at2"/>
<protein>
    <submittedName>
        <fullName evidence="1">Uncharacterized protein</fullName>
    </submittedName>
</protein>
<keyword evidence="2" id="KW-1185">Reference proteome</keyword>
<dbReference type="InterPro" id="IPR014718">
    <property type="entry name" value="GH-type_carb-bd"/>
</dbReference>
<dbReference type="GO" id="GO:0005975">
    <property type="term" value="P:carbohydrate metabolic process"/>
    <property type="evidence" value="ECO:0007669"/>
    <property type="project" value="InterPro"/>
</dbReference>
<dbReference type="GO" id="GO:0003824">
    <property type="term" value="F:catalytic activity"/>
    <property type="evidence" value="ECO:0007669"/>
    <property type="project" value="InterPro"/>
</dbReference>
<dbReference type="KEGG" id="pbd:PBOR_10700"/>